<evidence type="ECO:0000313" key="2">
    <source>
        <dbReference type="EMBL" id="KAF9500487.1"/>
    </source>
</evidence>
<feature type="transmembrane region" description="Helical" evidence="1">
    <location>
        <begin position="59"/>
        <end position="76"/>
    </location>
</feature>
<dbReference type="EMBL" id="MU154527">
    <property type="protein sequence ID" value="KAF9500487.1"/>
    <property type="molecule type" value="Genomic_DNA"/>
</dbReference>
<protein>
    <submittedName>
        <fullName evidence="2">Uncharacterized protein</fullName>
    </submittedName>
</protein>
<keyword evidence="1" id="KW-0812">Transmembrane</keyword>
<feature type="transmembrane region" description="Helical" evidence="1">
    <location>
        <begin position="88"/>
        <end position="106"/>
    </location>
</feature>
<accession>A0A9P6A5P1</accession>
<proteinExistence type="predicted"/>
<dbReference type="Proteomes" id="UP000807025">
    <property type="component" value="Unassembled WGS sequence"/>
</dbReference>
<dbReference type="AlphaFoldDB" id="A0A9P6A5P1"/>
<name>A0A9P6A5P1_PLEER</name>
<feature type="transmembrane region" description="Helical" evidence="1">
    <location>
        <begin position="20"/>
        <end position="39"/>
    </location>
</feature>
<evidence type="ECO:0000313" key="3">
    <source>
        <dbReference type="Proteomes" id="UP000807025"/>
    </source>
</evidence>
<evidence type="ECO:0000256" key="1">
    <source>
        <dbReference type="SAM" id="Phobius"/>
    </source>
</evidence>
<gene>
    <name evidence="2" type="ORF">BDN71DRAFT_1135908</name>
</gene>
<keyword evidence="1" id="KW-1133">Transmembrane helix</keyword>
<organism evidence="2 3">
    <name type="scientific">Pleurotus eryngii</name>
    <name type="common">Boletus of the steppes</name>
    <dbReference type="NCBI Taxonomy" id="5323"/>
    <lineage>
        <taxon>Eukaryota</taxon>
        <taxon>Fungi</taxon>
        <taxon>Dikarya</taxon>
        <taxon>Basidiomycota</taxon>
        <taxon>Agaricomycotina</taxon>
        <taxon>Agaricomycetes</taxon>
        <taxon>Agaricomycetidae</taxon>
        <taxon>Agaricales</taxon>
        <taxon>Pleurotineae</taxon>
        <taxon>Pleurotaceae</taxon>
        <taxon>Pleurotus</taxon>
    </lineage>
</organism>
<reference evidence="2" key="1">
    <citation type="submission" date="2020-11" db="EMBL/GenBank/DDBJ databases">
        <authorList>
            <consortium name="DOE Joint Genome Institute"/>
            <person name="Ahrendt S."/>
            <person name="Riley R."/>
            <person name="Andreopoulos W."/>
            <person name="Labutti K."/>
            <person name="Pangilinan J."/>
            <person name="Ruiz-Duenas F.J."/>
            <person name="Barrasa J.M."/>
            <person name="Sanchez-Garcia M."/>
            <person name="Camarero S."/>
            <person name="Miyauchi S."/>
            <person name="Serrano A."/>
            <person name="Linde D."/>
            <person name="Babiker R."/>
            <person name="Drula E."/>
            <person name="Ayuso-Fernandez I."/>
            <person name="Pacheco R."/>
            <person name="Padilla G."/>
            <person name="Ferreira P."/>
            <person name="Barriuso J."/>
            <person name="Kellner H."/>
            <person name="Castanera R."/>
            <person name="Alfaro M."/>
            <person name="Ramirez L."/>
            <person name="Pisabarro A.G."/>
            <person name="Kuo A."/>
            <person name="Tritt A."/>
            <person name="Lipzen A."/>
            <person name="He G."/>
            <person name="Yan M."/>
            <person name="Ng V."/>
            <person name="Cullen D."/>
            <person name="Martin F."/>
            <person name="Rosso M.-N."/>
            <person name="Henrissat B."/>
            <person name="Hibbett D."/>
            <person name="Martinez A.T."/>
            <person name="Grigoriev I.V."/>
        </authorList>
    </citation>
    <scope>NUCLEOTIDE SEQUENCE</scope>
    <source>
        <strain evidence="2">ATCC 90797</strain>
    </source>
</reference>
<comment type="caution">
    <text evidence="2">The sequence shown here is derived from an EMBL/GenBank/DDBJ whole genome shotgun (WGS) entry which is preliminary data.</text>
</comment>
<keyword evidence="3" id="KW-1185">Reference proteome</keyword>
<sequence length="107" mass="11940">MHRDAPRTPTRPNASRPRCFTGYFQLIPVISPKVLPSFLSSTSAFTCLISTPDVATLSSLTFHTAFFTLMSSWYLVRICSSTLKTKKAPLHSLCISYLLSATYLTLF</sequence>
<keyword evidence="1" id="KW-0472">Membrane</keyword>